<evidence type="ECO:0000259" key="1">
    <source>
        <dbReference type="Pfam" id="PF14417"/>
    </source>
</evidence>
<evidence type="ECO:0000313" key="2">
    <source>
        <dbReference type="EMBL" id="GAA0667478.1"/>
    </source>
</evidence>
<proteinExistence type="predicted"/>
<protein>
    <recommendedName>
        <fullName evidence="1">MEDS domain-containing protein</fullName>
    </recommendedName>
</protein>
<comment type="caution">
    <text evidence="2">The sequence shown here is derived from an EMBL/GenBank/DDBJ whole genome shotgun (WGS) entry which is preliminary data.</text>
</comment>
<sequence>MVACDEADTRLIPVQRMRPGDHTFVSYGDDDAWREVLAAVIGVGLMHGEKVMVVADGRPEDEVLGRLDDHTRIMVHARDRGQLVLSSVGTLIGPDLPYTPERHMGRLMEETGLAIRQGYTGLRTFTDMAWVQARAADIASMIHRETHTDHLFTDRPYSELCAYDRRWFPEGTLDFMCRAHPRNLLARLGELRAVHAGDSVRLIGEADLNTRDQFIEALNHGLARTTASRRLTVDLTQLCFLSTGCATGLLLACNAAGHELIEVHCDPSQAAALRRLGAGTVRQLALVEVRVRC</sequence>
<dbReference type="Pfam" id="PF14417">
    <property type="entry name" value="MEDS"/>
    <property type="match status" value="1"/>
</dbReference>
<feature type="domain" description="MEDS" evidence="1">
    <location>
        <begin position="21"/>
        <end position="181"/>
    </location>
</feature>
<keyword evidence="3" id="KW-1185">Reference proteome</keyword>
<evidence type="ECO:0000313" key="3">
    <source>
        <dbReference type="Proteomes" id="UP001500724"/>
    </source>
</evidence>
<organism evidence="2 3">
    <name type="scientific">Streptomyces thermocarboxydovorans</name>
    <dbReference type="NCBI Taxonomy" id="59298"/>
    <lineage>
        <taxon>Bacteria</taxon>
        <taxon>Bacillati</taxon>
        <taxon>Actinomycetota</taxon>
        <taxon>Actinomycetes</taxon>
        <taxon>Kitasatosporales</taxon>
        <taxon>Streptomycetaceae</taxon>
        <taxon>Streptomyces</taxon>
    </lineage>
</organism>
<dbReference type="InterPro" id="IPR025847">
    <property type="entry name" value="MEDS_domain"/>
</dbReference>
<accession>A0ABP3T6L9</accession>
<gene>
    <name evidence="2" type="ORF">GCM10009535_54160</name>
</gene>
<dbReference type="Proteomes" id="UP001500724">
    <property type="component" value="Unassembled WGS sequence"/>
</dbReference>
<reference evidence="3" key="1">
    <citation type="journal article" date="2019" name="Int. J. Syst. Evol. Microbiol.">
        <title>The Global Catalogue of Microorganisms (GCM) 10K type strain sequencing project: providing services to taxonomists for standard genome sequencing and annotation.</title>
        <authorList>
            <consortium name="The Broad Institute Genomics Platform"/>
            <consortium name="The Broad Institute Genome Sequencing Center for Infectious Disease"/>
            <person name="Wu L."/>
            <person name="Ma J."/>
        </authorList>
    </citation>
    <scope>NUCLEOTIDE SEQUENCE [LARGE SCALE GENOMIC DNA]</scope>
    <source>
        <strain evidence="3">JCM 10367</strain>
    </source>
</reference>
<dbReference type="EMBL" id="BAAAGU010000075">
    <property type="protein sequence ID" value="GAA0667478.1"/>
    <property type="molecule type" value="Genomic_DNA"/>
</dbReference>
<name>A0ABP3T6L9_9ACTN</name>